<evidence type="ECO:0000256" key="2">
    <source>
        <dbReference type="ARBA" id="ARBA00022603"/>
    </source>
</evidence>
<evidence type="ECO:0000313" key="8">
    <source>
        <dbReference type="Proteomes" id="UP001152130"/>
    </source>
</evidence>
<evidence type="ECO:0000256" key="3">
    <source>
        <dbReference type="ARBA" id="ARBA00022679"/>
    </source>
</evidence>
<keyword evidence="2" id="KW-0489">Methyltransferase</keyword>
<dbReference type="EMBL" id="JAPDHF010000007">
    <property type="protein sequence ID" value="KAJ4015476.1"/>
    <property type="molecule type" value="Genomic_DNA"/>
</dbReference>
<dbReference type="AlphaFoldDB" id="A0A9W8PS36"/>
<dbReference type="OrthoDB" id="186626at2759"/>
<dbReference type="InterPro" id="IPR002935">
    <property type="entry name" value="SAM_O-MeTrfase"/>
</dbReference>
<dbReference type="Gene3D" id="3.40.50.150">
    <property type="entry name" value="Vaccinia Virus protein VP39"/>
    <property type="match status" value="1"/>
</dbReference>
<dbReference type="Proteomes" id="UP001152130">
    <property type="component" value="Unassembled WGS sequence"/>
</dbReference>
<accession>A0A9W8PS36</accession>
<reference evidence="7" key="1">
    <citation type="submission" date="2022-10" db="EMBL/GenBank/DDBJ databases">
        <title>Fusarium specimens isolated from Avocado Roots.</title>
        <authorList>
            <person name="Stajich J."/>
            <person name="Roper C."/>
            <person name="Heimlech-Rivalta G."/>
        </authorList>
    </citation>
    <scope>NUCLEOTIDE SEQUENCE</scope>
    <source>
        <strain evidence="7">CF00143</strain>
    </source>
</reference>
<proteinExistence type="inferred from homology"/>
<evidence type="ECO:0000313" key="7">
    <source>
        <dbReference type="EMBL" id="KAJ4015476.1"/>
    </source>
</evidence>
<organism evidence="7 8">
    <name type="scientific">Fusarium irregulare</name>
    <dbReference type="NCBI Taxonomy" id="2494466"/>
    <lineage>
        <taxon>Eukaryota</taxon>
        <taxon>Fungi</taxon>
        <taxon>Dikarya</taxon>
        <taxon>Ascomycota</taxon>
        <taxon>Pezizomycotina</taxon>
        <taxon>Sordariomycetes</taxon>
        <taxon>Hypocreomycetidae</taxon>
        <taxon>Hypocreales</taxon>
        <taxon>Nectriaceae</taxon>
        <taxon>Fusarium</taxon>
        <taxon>Fusarium incarnatum-equiseti species complex</taxon>
    </lineage>
</organism>
<sequence>MAVVSKPYKPEGKVFCGDGREQELLSFVRSHPRFDSMHNNPAEVLSAIDELGHQNIFLMNVGKNKGSIVSRIIEKRTPKVMVELGGYIGYSAIMFGDVLRKTGGKRYVSLEINEDFAFVASALISIAGLDDIVDIRVGPCTSSLQKLREEDANLQIDLLFLDHQKSAYVGDLMLCETLSLVRSGSTVVADNVISPGAPLYLEYVRGNEVKKQELRSRLSLEDKRFLNMGNLNLKYTSRLHEGFEPTGESDGVEESVCY</sequence>
<dbReference type="PANTHER" id="PTHR43836:SF6">
    <property type="entry name" value="PUTATIVE (AFU_ORTHOLOGUE AFUA_2G00150)-RELATED"/>
    <property type="match status" value="1"/>
</dbReference>
<comment type="caution">
    <text evidence="7">The sequence shown here is derived from an EMBL/GenBank/DDBJ whole genome shotgun (WGS) entry which is preliminary data.</text>
</comment>
<dbReference type="InterPro" id="IPR029063">
    <property type="entry name" value="SAM-dependent_MTases_sf"/>
</dbReference>
<dbReference type="SUPFAM" id="SSF53335">
    <property type="entry name" value="S-adenosyl-L-methionine-dependent methyltransferases"/>
    <property type="match status" value="1"/>
</dbReference>
<keyword evidence="8" id="KW-1185">Reference proteome</keyword>
<dbReference type="GO" id="GO:0006584">
    <property type="term" value="P:catecholamine metabolic process"/>
    <property type="evidence" value="ECO:0007669"/>
    <property type="project" value="UniProtKB-KW"/>
</dbReference>
<dbReference type="PANTHER" id="PTHR43836">
    <property type="entry name" value="CATECHOL O-METHYLTRANSFERASE 1-RELATED"/>
    <property type="match status" value="1"/>
</dbReference>
<protein>
    <recommendedName>
        <fullName evidence="1">catechol O-methyltransferase</fullName>
        <ecNumber evidence="1">2.1.1.6</ecNumber>
    </recommendedName>
</protein>
<keyword evidence="5" id="KW-0128">Catecholamine metabolism</keyword>
<dbReference type="Pfam" id="PF01596">
    <property type="entry name" value="Methyltransf_3"/>
    <property type="match status" value="1"/>
</dbReference>
<dbReference type="PROSITE" id="PS51682">
    <property type="entry name" value="SAM_OMT_I"/>
    <property type="match status" value="1"/>
</dbReference>
<evidence type="ECO:0000256" key="6">
    <source>
        <dbReference type="ARBA" id="ARBA00023453"/>
    </source>
</evidence>
<dbReference type="GO" id="GO:0032259">
    <property type="term" value="P:methylation"/>
    <property type="evidence" value="ECO:0007669"/>
    <property type="project" value="UniProtKB-KW"/>
</dbReference>
<gene>
    <name evidence="7" type="ORF">NW766_005819</name>
</gene>
<keyword evidence="3" id="KW-0808">Transferase</keyword>
<evidence type="ECO:0000256" key="5">
    <source>
        <dbReference type="ARBA" id="ARBA00022939"/>
    </source>
</evidence>
<evidence type="ECO:0000256" key="1">
    <source>
        <dbReference type="ARBA" id="ARBA00012880"/>
    </source>
</evidence>
<dbReference type="GO" id="GO:0008171">
    <property type="term" value="F:O-methyltransferase activity"/>
    <property type="evidence" value="ECO:0007669"/>
    <property type="project" value="InterPro"/>
</dbReference>
<comment type="similarity">
    <text evidence="6">Belongs to the class I-like SAM-binding methyltransferase superfamily. Cation-dependent O-methyltransferase family.</text>
</comment>
<dbReference type="EC" id="2.1.1.6" evidence="1"/>
<keyword evidence="4" id="KW-0949">S-adenosyl-L-methionine</keyword>
<name>A0A9W8PS36_9HYPO</name>
<evidence type="ECO:0000256" key="4">
    <source>
        <dbReference type="ARBA" id="ARBA00022691"/>
    </source>
</evidence>